<evidence type="ECO:0000259" key="2">
    <source>
        <dbReference type="Pfam" id="PF12260"/>
    </source>
</evidence>
<dbReference type="Pfam" id="PF12260">
    <property type="entry name" value="PIP49_C"/>
    <property type="match status" value="1"/>
</dbReference>
<dbReference type="PANTHER" id="PTHR21093">
    <property type="entry name" value="DIVERGENT PROTEIN KINASE DOMAIN 1C-RELATED"/>
    <property type="match status" value="1"/>
</dbReference>
<keyword evidence="1" id="KW-0472">Membrane</keyword>
<feature type="transmembrane region" description="Helical" evidence="1">
    <location>
        <begin position="70"/>
        <end position="87"/>
    </location>
</feature>
<reference evidence="3 4" key="2">
    <citation type="submission" date="2018-11" db="EMBL/GenBank/DDBJ databases">
        <authorList>
            <consortium name="Pathogen Informatics"/>
        </authorList>
    </citation>
    <scope>NUCLEOTIDE SEQUENCE [LARGE SCALE GENOMIC DNA]</scope>
</reference>
<sequence>MNEKSKGGIMTRTIVEYPKPLSNMSYLRNGLIEDDSDDELFDCCSCLRTSSGNLGPYTVRLFFCSKPGRIMVFLFSLLALYLIYSTGNFSNITDWNSSAVMHSDVASVVTPSNHSRCFQPLSSSDFNTIEYYGTLENFVDFRAHKILLDLCKAYVEQKVSGDLCNRLCYHKKWSILDIYEGNKIVITIKDGGQEVILKSQHLYIDEFEHLDPRINESLFFDAVLGIVNYNLRLGWPSHYKHHLIEILWPMYVRKGRDSLSEADRRSLWALLSQDEYITFRVLPLTRVTPKIIGTCGHFYQVETLVPFHMKGYYMNLKAKILLHLMGTLKLFDEFLNEPLEWCDIKFDNLGLAADYPKRSVQFLKFFNSRQFSMEFHASRIICNITSFSKKKKKKKGKSLFIF</sequence>
<evidence type="ECO:0000313" key="5">
    <source>
        <dbReference type="WBParaSite" id="BTMF_0001548801-mRNA-1"/>
    </source>
</evidence>
<evidence type="ECO:0000256" key="1">
    <source>
        <dbReference type="SAM" id="Phobius"/>
    </source>
</evidence>
<accession>A0A0R3R644</accession>
<evidence type="ECO:0000313" key="3">
    <source>
        <dbReference type="EMBL" id="VDO45930.1"/>
    </source>
</evidence>
<keyword evidence="4" id="KW-1185">Reference proteome</keyword>
<keyword evidence="1" id="KW-1133">Transmembrane helix</keyword>
<name>A0A0R3R644_9BILA</name>
<dbReference type="WBParaSite" id="BTMF_0001548801-mRNA-1">
    <property type="protein sequence ID" value="BTMF_0001548801-mRNA-1"/>
    <property type="gene ID" value="BTMF_0001548801"/>
</dbReference>
<protein>
    <submittedName>
        <fullName evidence="5">PIP49_C domain-containing protein</fullName>
    </submittedName>
</protein>
<dbReference type="EMBL" id="UZAG01020154">
    <property type="protein sequence ID" value="VDO45930.1"/>
    <property type="molecule type" value="Genomic_DNA"/>
</dbReference>
<dbReference type="AlphaFoldDB" id="A0A0R3R644"/>
<evidence type="ECO:0000313" key="4">
    <source>
        <dbReference type="Proteomes" id="UP000280834"/>
    </source>
</evidence>
<dbReference type="PANTHER" id="PTHR21093:SF2">
    <property type="entry name" value="DIVERGENT PROTEIN KINASE DOMAIN 1C"/>
    <property type="match status" value="1"/>
</dbReference>
<feature type="domain" description="FAM69 protein-kinase" evidence="2">
    <location>
        <begin position="267"/>
        <end position="355"/>
    </location>
</feature>
<dbReference type="Proteomes" id="UP000280834">
    <property type="component" value="Unassembled WGS sequence"/>
</dbReference>
<dbReference type="InterPro" id="IPR022049">
    <property type="entry name" value="FAM69_kinase_dom"/>
</dbReference>
<keyword evidence="1" id="KW-0812">Transmembrane</keyword>
<organism evidence="5">
    <name type="scientific">Brugia timori</name>
    <dbReference type="NCBI Taxonomy" id="42155"/>
    <lineage>
        <taxon>Eukaryota</taxon>
        <taxon>Metazoa</taxon>
        <taxon>Ecdysozoa</taxon>
        <taxon>Nematoda</taxon>
        <taxon>Chromadorea</taxon>
        <taxon>Rhabditida</taxon>
        <taxon>Spirurina</taxon>
        <taxon>Spiruromorpha</taxon>
        <taxon>Filarioidea</taxon>
        <taxon>Onchocercidae</taxon>
        <taxon>Brugia</taxon>
    </lineage>
</organism>
<gene>
    <name evidence="3" type="ORF">BTMF_LOCUS13481</name>
</gene>
<reference evidence="5" key="1">
    <citation type="submission" date="2017-02" db="UniProtKB">
        <authorList>
            <consortium name="WormBaseParasite"/>
        </authorList>
    </citation>
    <scope>IDENTIFICATION</scope>
</reference>
<proteinExistence type="predicted"/>